<keyword evidence="2" id="KW-0347">Helicase</keyword>
<dbReference type="GO" id="GO:0004386">
    <property type="term" value="F:helicase activity"/>
    <property type="evidence" value="ECO:0007669"/>
    <property type="project" value="UniProtKB-KW"/>
</dbReference>
<accession>A0A1L7GTU2</accession>
<sequence length="283" mass="33172">MLKLTPENYYSHETDWDYMSFSLYKDFTKCEAAALAKLNEDWQPTSSPTPLLVGNYIHSYFESPEAHQAWLDRSETGAKTNRELMMTKPTKTNPDGHLRAEFKLADQMIQTLENDRLFNYVYMPGEKEVIVTGKIGDHEWKGKIDSLVLNKGYFCDLKTVDDIHKKHWDAKNHRWTNFIEDRGYIMQAAIYQELIKQSFNKNCQPFIFAVSKQTPPDKGAFDFEDTDTQYLMKEALEEIKEKQDRFWQVMNGEVEPKHCGKCEYCRSMKELAAFQHVTDIEVD</sequence>
<gene>
    <name evidence="4" type="ORF">BUW47_02675</name>
</gene>
<dbReference type="Pfam" id="PF12684">
    <property type="entry name" value="DUF3799"/>
    <property type="match status" value="1"/>
</dbReference>
<dbReference type="AlphaFoldDB" id="A0A1L7GTU2"/>
<evidence type="ECO:0000256" key="2">
    <source>
        <dbReference type="ARBA" id="ARBA00022806"/>
    </source>
</evidence>
<dbReference type="InterPro" id="IPR024432">
    <property type="entry name" value="Put_RecE_PDDEXK-like_dom"/>
</dbReference>
<dbReference type="Proteomes" id="UP000185427">
    <property type="component" value="Chromosome"/>
</dbReference>
<organism evidence="4 5">
    <name type="scientific">Limosilactobacillus fermentum</name>
    <name type="common">Lactobacillus fermentum</name>
    <dbReference type="NCBI Taxonomy" id="1613"/>
    <lineage>
        <taxon>Bacteria</taxon>
        <taxon>Bacillati</taxon>
        <taxon>Bacillota</taxon>
        <taxon>Bacilli</taxon>
        <taxon>Lactobacillales</taxon>
        <taxon>Lactobacillaceae</taxon>
        <taxon>Limosilactobacillus</taxon>
    </lineage>
</organism>
<evidence type="ECO:0000256" key="3">
    <source>
        <dbReference type="ARBA" id="ARBA00022840"/>
    </source>
</evidence>
<dbReference type="OrthoDB" id="2212578at2"/>
<dbReference type="Gene3D" id="3.90.320.10">
    <property type="match status" value="1"/>
</dbReference>
<keyword evidence="3" id="KW-0067">ATP-binding</keyword>
<proteinExistence type="predicted"/>
<evidence type="ECO:0000313" key="4">
    <source>
        <dbReference type="EMBL" id="APU45412.1"/>
    </source>
</evidence>
<dbReference type="RefSeq" id="WP_075667202.1">
    <property type="nucleotide sequence ID" value="NZ_CP019030.1"/>
</dbReference>
<evidence type="ECO:0000313" key="5">
    <source>
        <dbReference type="Proteomes" id="UP000185427"/>
    </source>
</evidence>
<name>A0A1L7GTU2_LIMFE</name>
<keyword evidence="2" id="KW-0378">Hydrolase</keyword>
<protein>
    <submittedName>
        <fullName evidence="4">Uncharacterized protein</fullName>
    </submittedName>
</protein>
<reference evidence="4 5" key="1">
    <citation type="submission" date="2016-12" db="EMBL/GenBank/DDBJ databases">
        <title>Complete Genome Sequence of Lactobacillus fermentum Strain SNUV175, a Probiotic for Treatment of Bacterial Vaginosis.</title>
        <authorList>
            <person name="Lee S."/>
            <person name="You H.J."/>
            <person name="Kwon B."/>
            <person name="Ko G."/>
        </authorList>
    </citation>
    <scope>NUCLEOTIDE SEQUENCE [LARGE SCALE GENOMIC DNA]</scope>
    <source>
        <strain evidence="4 5">SNUV175</strain>
    </source>
</reference>
<dbReference type="EMBL" id="CP019030">
    <property type="protein sequence ID" value="APU45412.1"/>
    <property type="molecule type" value="Genomic_DNA"/>
</dbReference>
<dbReference type="GO" id="GO:0005524">
    <property type="term" value="F:ATP binding"/>
    <property type="evidence" value="ECO:0007669"/>
    <property type="project" value="UniProtKB-KW"/>
</dbReference>
<evidence type="ECO:0000256" key="1">
    <source>
        <dbReference type="ARBA" id="ARBA00022741"/>
    </source>
</evidence>
<keyword evidence="1" id="KW-0547">Nucleotide-binding</keyword>
<dbReference type="InterPro" id="IPR011604">
    <property type="entry name" value="PDDEXK-like_dom_sf"/>
</dbReference>